<dbReference type="EMBL" id="JBANAX010000521">
    <property type="protein sequence ID" value="KAL1205256.1"/>
    <property type="molecule type" value="Genomic_DNA"/>
</dbReference>
<evidence type="ECO:0000313" key="3">
    <source>
        <dbReference type="Proteomes" id="UP001558713"/>
    </source>
</evidence>
<dbReference type="SUPFAM" id="SSF81383">
    <property type="entry name" value="F-box domain"/>
    <property type="match status" value="1"/>
</dbReference>
<dbReference type="InterPro" id="IPR036047">
    <property type="entry name" value="F-box-like_dom_sf"/>
</dbReference>
<dbReference type="SMART" id="SM00256">
    <property type="entry name" value="FBOX"/>
    <property type="match status" value="1"/>
</dbReference>
<dbReference type="Pfam" id="PF00646">
    <property type="entry name" value="F-box"/>
    <property type="match status" value="1"/>
</dbReference>
<dbReference type="SUPFAM" id="SSF117281">
    <property type="entry name" value="Kelch motif"/>
    <property type="match status" value="1"/>
</dbReference>
<reference evidence="2 3" key="1">
    <citation type="submission" date="2024-04" db="EMBL/GenBank/DDBJ databases">
        <title>Genome assembly C_amara_ONT_v2.</title>
        <authorList>
            <person name="Yant L."/>
            <person name="Moore C."/>
            <person name="Slenker M."/>
        </authorList>
    </citation>
    <scope>NUCLEOTIDE SEQUENCE [LARGE SCALE GENOMIC DNA]</scope>
    <source>
        <tissue evidence="2">Leaf</tissue>
    </source>
</reference>
<dbReference type="InterPro" id="IPR001810">
    <property type="entry name" value="F-box_dom"/>
</dbReference>
<name>A0ABD1AEP2_CARAN</name>
<gene>
    <name evidence="2" type="ORF">V5N11_011539</name>
</gene>
<dbReference type="InterPro" id="IPR057499">
    <property type="entry name" value="Kelch_FKB95"/>
</dbReference>
<dbReference type="Pfam" id="PF25210">
    <property type="entry name" value="Kelch_FKB95"/>
    <property type="match status" value="1"/>
</dbReference>
<comment type="caution">
    <text evidence="2">The sequence shown here is derived from an EMBL/GenBank/DDBJ whole genome shotgun (WGS) entry which is preliminary data.</text>
</comment>
<evidence type="ECO:0000313" key="2">
    <source>
        <dbReference type="EMBL" id="KAL1205256.1"/>
    </source>
</evidence>
<accession>A0ABD1AEP2</accession>
<protein>
    <submittedName>
        <fullName evidence="2">F-box/kelch-repeat protein</fullName>
    </submittedName>
</protein>
<dbReference type="InterPro" id="IPR006652">
    <property type="entry name" value="Kelch_1"/>
</dbReference>
<sequence>MKISSLSPSPTPPSFTLLPNEIVVNCLARISRLYYPTLSIVSKTFHSLVSSTELYAARSHLGITEQCVYVCLWDTSYESLQWFTLWINPNKTLPDSTTKKRKKKKKTTRQLLAPIKSSNFPSISRSTIVVGYEIYVIGGPIEHEPSSAVQVLDCRSHTWRNAPSMNVARKNPSACVYDGKIYILGGVRMEDESWAEVFDIKTQTWERLTDPATEILKCSSIYRIAESQGKIHFRYYSGYPLRSFAYDPKQGKWECCKGPVMLLESECVMDGVGYLWTDTRLLSYDLQSTGGYWRGVKGLDSLGAKYMRNGGSTDNTTKLVSCGGKLYLIWEGYMNHNPNNRKKIWFAEIAVEKPNGDEVWGNVEWVDVVRSVPTSCDLLHCLVVSV</sequence>
<dbReference type="AlphaFoldDB" id="A0ABD1AEP2"/>
<dbReference type="CDD" id="cd22152">
    <property type="entry name" value="F-box_AtAFR-like"/>
    <property type="match status" value="1"/>
</dbReference>
<proteinExistence type="predicted"/>
<keyword evidence="3" id="KW-1185">Reference proteome</keyword>
<feature type="domain" description="F-box" evidence="1">
    <location>
        <begin position="18"/>
        <end position="58"/>
    </location>
</feature>
<dbReference type="InterPro" id="IPR015915">
    <property type="entry name" value="Kelch-typ_b-propeller"/>
</dbReference>
<dbReference type="PANTHER" id="PTHR24414">
    <property type="entry name" value="F-BOX/KELCH-REPEAT PROTEIN SKIP4"/>
    <property type="match status" value="1"/>
</dbReference>
<evidence type="ECO:0000259" key="1">
    <source>
        <dbReference type="SMART" id="SM00256"/>
    </source>
</evidence>
<organism evidence="2 3">
    <name type="scientific">Cardamine amara subsp. amara</name>
    <dbReference type="NCBI Taxonomy" id="228776"/>
    <lineage>
        <taxon>Eukaryota</taxon>
        <taxon>Viridiplantae</taxon>
        <taxon>Streptophyta</taxon>
        <taxon>Embryophyta</taxon>
        <taxon>Tracheophyta</taxon>
        <taxon>Spermatophyta</taxon>
        <taxon>Magnoliopsida</taxon>
        <taxon>eudicotyledons</taxon>
        <taxon>Gunneridae</taxon>
        <taxon>Pentapetalae</taxon>
        <taxon>rosids</taxon>
        <taxon>malvids</taxon>
        <taxon>Brassicales</taxon>
        <taxon>Brassicaceae</taxon>
        <taxon>Cardamineae</taxon>
        <taxon>Cardamine</taxon>
    </lineage>
</organism>
<dbReference type="InterPro" id="IPR050354">
    <property type="entry name" value="F-box/kelch-repeat_ARATH"/>
</dbReference>
<dbReference type="Proteomes" id="UP001558713">
    <property type="component" value="Unassembled WGS sequence"/>
</dbReference>
<dbReference type="Gene3D" id="2.120.10.80">
    <property type="entry name" value="Kelch-type beta propeller"/>
    <property type="match status" value="1"/>
</dbReference>
<dbReference type="PANTHER" id="PTHR24414:SF91">
    <property type="entry name" value="(RAPE) HYPOTHETICAL PROTEIN"/>
    <property type="match status" value="1"/>
</dbReference>
<dbReference type="SMART" id="SM00612">
    <property type="entry name" value="Kelch"/>
    <property type="match status" value="2"/>
</dbReference>